<protein>
    <submittedName>
        <fullName evidence="4">Uncharacterized protein</fullName>
    </submittedName>
</protein>
<dbReference type="SUPFAM" id="SSF48403">
    <property type="entry name" value="Ankyrin repeat"/>
    <property type="match status" value="1"/>
</dbReference>
<proteinExistence type="predicted"/>
<dbReference type="PANTHER" id="PTHR24188">
    <property type="entry name" value="ANKYRIN REPEAT PROTEIN"/>
    <property type="match status" value="1"/>
</dbReference>
<dbReference type="PROSITE" id="PS50297">
    <property type="entry name" value="ANK_REP_REGION"/>
    <property type="match status" value="3"/>
</dbReference>
<keyword evidence="1" id="KW-0677">Repeat</keyword>
<dbReference type="PRINTS" id="PR01415">
    <property type="entry name" value="ANKYRIN"/>
</dbReference>
<evidence type="ECO:0000256" key="2">
    <source>
        <dbReference type="ARBA" id="ARBA00023043"/>
    </source>
</evidence>
<dbReference type="InterPro" id="IPR002110">
    <property type="entry name" value="Ankyrin_rpt"/>
</dbReference>
<dbReference type="Pfam" id="PF12796">
    <property type="entry name" value="Ank_2"/>
    <property type="match status" value="1"/>
</dbReference>
<evidence type="ECO:0000256" key="3">
    <source>
        <dbReference type="PROSITE-ProRule" id="PRU00023"/>
    </source>
</evidence>
<dbReference type="EMBL" id="CAKOGP040001836">
    <property type="protein sequence ID" value="CAJ1953582.1"/>
    <property type="molecule type" value="Genomic_DNA"/>
</dbReference>
<evidence type="ECO:0000313" key="4">
    <source>
        <dbReference type="EMBL" id="CAJ1953582.1"/>
    </source>
</evidence>
<dbReference type="Pfam" id="PF00023">
    <property type="entry name" value="Ank"/>
    <property type="match status" value="1"/>
</dbReference>
<feature type="repeat" description="ANK" evidence="3">
    <location>
        <begin position="77"/>
        <end position="101"/>
    </location>
</feature>
<feature type="repeat" description="ANK" evidence="3">
    <location>
        <begin position="111"/>
        <end position="143"/>
    </location>
</feature>
<name>A0AAD2PV36_9STRA</name>
<sequence>MIEAKDTLGDTPLHLACENGHVDIISLLLNQNAELLKAKGQDGWTPLHTSCAHEQTDVTRVLLEDFSANANAQEERDGATPLHLATCNNKLEIVRLLLDHGDANAESKTNDDSTPLHESCRWNHLGLCRLLFDHNANVEAVDHKGWTPLYLTCKYRCFQVADELVPAQLPRRLMGGHHCHWHVKIPVGN</sequence>
<gene>
    <name evidence="4" type="ORF">CYCCA115_LOCUS14180</name>
</gene>
<keyword evidence="2 3" id="KW-0040">ANK repeat</keyword>
<dbReference type="SMART" id="SM00248">
    <property type="entry name" value="ANK"/>
    <property type="match status" value="5"/>
</dbReference>
<comment type="caution">
    <text evidence="4">The sequence shown here is derived from an EMBL/GenBank/DDBJ whole genome shotgun (WGS) entry which is preliminary data.</text>
</comment>
<organism evidence="4 5">
    <name type="scientific">Cylindrotheca closterium</name>
    <dbReference type="NCBI Taxonomy" id="2856"/>
    <lineage>
        <taxon>Eukaryota</taxon>
        <taxon>Sar</taxon>
        <taxon>Stramenopiles</taxon>
        <taxon>Ochrophyta</taxon>
        <taxon>Bacillariophyta</taxon>
        <taxon>Bacillariophyceae</taxon>
        <taxon>Bacillariophycidae</taxon>
        <taxon>Bacillariales</taxon>
        <taxon>Bacillariaceae</taxon>
        <taxon>Cylindrotheca</taxon>
    </lineage>
</organism>
<dbReference type="Gene3D" id="1.25.40.20">
    <property type="entry name" value="Ankyrin repeat-containing domain"/>
    <property type="match status" value="2"/>
</dbReference>
<accession>A0AAD2PV36</accession>
<feature type="repeat" description="ANK" evidence="3">
    <location>
        <begin position="8"/>
        <end position="35"/>
    </location>
</feature>
<reference evidence="4" key="1">
    <citation type="submission" date="2023-08" db="EMBL/GenBank/DDBJ databases">
        <authorList>
            <person name="Audoor S."/>
            <person name="Bilcke G."/>
        </authorList>
    </citation>
    <scope>NUCLEOTIDE SEQUENCE</scope>
</reference>
<dbReference type="PANTHER" id="PTHR24188:SF29">
    <property type="entry name" value="GH09064P"/>
    <property type="match status" value="1"/>
</dbReference>
<keyword evidence="5" id="KW-1185">Reference proteome</keyword>
<dbReference type="PROSITE" id="PS50088">
    <property type="entry name" value="ANK_REPEAT"/>
    <property type="match status" value="3"/>
</dbReference>
<evidence type="ECO:0000256" key="1">
    <source>
        <dbReference type="ARBA" id="ARBA00022737"/>
    </source>
</evidence>
<evidence type="ECO:0000313" key="5">
    <source>
        <dbReference type="Proteomes" id="UP001295423"/>
    </source>
</evidence>
<dbReference type="InterPro" id="IPR036770">
    <property type="entry name" value="Ankyrin_rpt-contain_sf"/>
</dbReference>
<dbReference type="Proteomes" id="UP001295423">
    <property type="component" value="Unassembled WGS sequence"/>
</dbReference>
<dbReference type="AlphaFoldDB" id="A0AAD2PV36"/>